<proteinExistence type="predicted"/>
<dbReference type="Proteomes" id="UP000250572">
    <property type="component" value="Unassembled WGS sequence"/>
</dbReference>
<organism evidence="1 2">
    <name type="scientific">Gambusia affinis</name>
    <name type="common">Western mosquitofish</name>
    <name type="synonym">Heterandria affinis</name>
    <dbReference type="NCBI Taxonomy" id="33528"/>
    <lineage>
        <taxon>Eukaryota</taxon>
        <taxon>Metazoa</taxon>
        <taxon>Chordata</taxon>
        <taxon>Craniata</taxon>
        <taxon>Vertebrata</taxon>
        <taxon>Euteleostomi</taxon>
        <taxon>Actinopterygii</taxon>
        <taxon>Neopterygii</taxon>
        <taxon>Teleostei</taxon>
        <taxon>Neoteleostei</taxon>
        <taxon>Acanthomorphata</taxon>
        <taxon>Ovalentaria</taxon>
        <taxon>Atherinomorphae</taxon>
        <taxon>Cyprinodontiformes</taxon>
        <taxon>Poeciliidae</taxon>
        <taxon>Poeciliinae</taxon>
        <taxon>Gambusia</taxon>
    </lineage>
</organism>
<reference evidence="1 2" key="1">
    <citation type="journal article" date="2018" name="G3 (Bethesda)">
        <title>A High-Quality Reference Genome for the Invasive Mosquitofish Gambusia affinis Using a Chicago Library.</title>
        <authorList>
            <person name="Hoffberg S.L."/>
            <person name="Troendle N.J."/>
            <person name="Glenn T.C."/>
            <person name="Mahmud O."/>
            <person name="Louha S."/>
            <person name="Chalopin D."/>
            <person name="Bennetzen J.L."/>
            <person name="Mauricio R."/>
        </authorList>
    </citation>
    <scope>NUCLEOTIDE SEQUENCE [LARGE SCALE GENOMIC DNA]</scope>
    <source>
        <strain evidence="1">NE01/NJP1002.9</strain>
        <tissue evidence="1">Muscle</tissue>
    </source>
</reference>
<accession>A0A315V4P4</accession>
<gene>
    <name evidence="1" type="ORF">CCH79_00017813</name>
</gene>
<sequence>MAASDAPLTQDFVGYRNLEHSPASPRVDLGDTLLPASWFSQLDSSMRPTHFDVAPPHPPFPCLAPPNRKLEEQLHLRRRIFVMQCYPDEEKICGNNDDNLAVDDNGKAILEMWYFFTEHIKEFPVTVWTLERLDPVVAERVPLETVQGKETFGALRTQVRTIPRVRARVDDEVTLAGEALPTVDAGVRHLTRVRPIVQPQLPRREERLSAGELSPSFVKSLMVIVSRLACKSFLAINAAIAEGVELHAQDELTLLTGTEKLRHDLCGQVDEVQQLLVLDGAVLLHRFPHECRHEPHRRNQQLQGGWRKRGA</sequence>
<evidence type="ECO:0000313" key="1">
    <source>
        <dbReference type="EMBL" id="PWA18268.1"/>
    </source>
</evidence>
<comment type="caution">
    <text evidence="1">The sequence shown here is derived from an EMBL/GenBank/DDBJ whole genome shotgun (WGS) entry which is preliminary data.</text>
</comment>
<protein>
    <submittedName>
        <fullName evidence="1">Uncharacterized protein</fullName>
    </submittedName>
</protein>
<name>A0A315V4P4_GAMAF</name>
<dbReference type="AlphaFoldDB" id="A0A315V4P4"/>
<dbReference type="EMBL" id="NHOQ01002341">
    <property type="protein sequence ID" value="PWA18268.1"/>
    <property type="molecule type" value="Genomic_DNA"/>
</dbReference>
<evidence type="ECO:0000313" key="2">
    <source>
        <dbReference type="Proteomes" id="UP000250572"/>
    </source>
</evidence>
<keyword evidence="2" id="KW-1185">Reference proteome</keyword>